<reference evidence="1" key="1">
    <citation type="submission" date="2023-04" db="EMBL/GenBank/DDBJ databases">
        <title>Genome Encyclopedia of Bacteria and Archaea VI: Functional Genomics of Type Strains.</title>
        <authorList>
            <person name="Whitman W."/>
        </authorList>
    </citation>
    <scope>NUCLEOTIDE SEQUENCE</scope>
    <source>
        <strain evidence="1">Enz.4-51</strain>
    </source>
</reference>
<proteinExistence type="predicted"/>
<protein>
    <submittedName>
        <fullName evidence="1">Uncharacterized protein</fullName>
    </submittedName>
</protein>
<dbReference type="Proteomes" id="UP001161160">
    <property type="component" value="Unassembled WGS sequence"/>
</dbReference>
<organism evidence="1 2">
    <name type="scientific">Polynucleobacter sphagniphilus</name>
    <dbReference type="NCBI Taxonomy" id="1743169"/>
    <lineage>
        <taxon>Bacteria</taxon>
        <taxon>Pseudomonadati</taxon>
        <taxon>Pseudomonadota</taxon>
        <taxon>Betaproteobacteria</taxon>
        <taxon>Burkholderiales</taxon>
        <taxon>Burkholderiaceae</taxon>
        <taxon>Polynucleobacter</taxon>
    </lineage>
</organism>
<evidence type="ECO:0000313" key="2">
    <source>
        <dbReference type="Proteomes" id="UP001161160"/>
    </source>
</evidence>
<dbReference type="AlphaFoldDB" id="A0AA43S5T2"/>
<accession>A0AA43S5T2</accession>
<dbReference type="RefSeq" id="WP_280757079.1">
    <property type="nucleotide sequence ID" value="NZ_JARXXW010000007.1"/>
</dbReference>
<keyword evidence="2" id="KW-1185">Reference proteome</keyword>
<comment type="caution">
    <text evidence="1">The sequence shown here is derived from an EMBL/GenBank/DDBJ whole genome shotgun (WGS) entry which is preliminary data.</text>
</comment>
<gene>
    <name evidence="1" type="ORF">M2127_002208</name>
</gene>
<name>A0AA43S5T2_9BURK</name>
<dbReference type="EMBL" id="JARXYA010000018">
    <property type="protein sequence ID" value="MDH6504879.1"/>
    <property type="molecule type" value="Genomic_DNA"/>
</dbReference>
<sequence length="105" mass="11905">MPVTHFSVLPSDKHGDSYFFGLANSFDSENQFEIKISIDIEDPILVRDLYLKKEGYEAGSAAMEALLIFDDGRHQLKDCTLIERTPFVLQNLLNKAPFSTQPKLL</sequence>
<evidence type="ECO:0000313" key="1">
    <source>
        <dbReference type="EMBL" id="MDH6504879.1"/>
    </source>
</evidence>